<dbReference type="PROSITE" id="PS51257">
    <property type="entry name" value="PROKAR_LIPOPROTEIN"/>
    <property type="match status" value="1"/>
</dbReference>
<dbReference type="EMBL" id="CP040017">
    <property type="protein sequence ID" value="QCP12607.1"/>
    <property type="molecule type" value="Genomic_DNA"/>
</dbReference>
<evidence type="ECO:0000313" key="2">
    <source>
        <dbReference type="EMBL" id="MBB3222394.1"/>
    </source>
</evidence>
<gene>
    <name evidence="3" type="ORF">FCL38_20845</name>
    <name evidence="2" type="ORF">FHS02_003213</name>
</gene>
<name>A0A4P8HRZ1_9BURK</name>
<keyword evidence="1" id="KW-0732">Signal</keyword>
<dbReference type="Proteomes" id="UP000298763">
    <property type="component" value="Chromosome"/>
</dbReference>
<dbReference type="OrthoDB" id="9760040at2"/>
<dbReference type="Pfam" id="PF05960">
    <property type="entry name" value="DUF885"/>
    <property type="match status" value="1"/>
</dbReference>
<organism evidence="2 5">
    <name type="scientific">Pseudoduganella umbonata</name>
    <dbReference type="NCBI Taxonomy" id="864828"/>
    <lineage>
        <taxon>Bacteria</taxon>
        <taxon>Pseudomonadati</taxon>
        <taxon>Pseudomonadota</taxon>
        <taxon>Betaproteobacteria</taxon>
        <taxon>Burkholderiales</taxon>
        <taxon>Oxalobacteraceae</taxon>
        <taxon>Telluria group</taxon>
        <taxon>Pseudoduganella</taxon>
    </lineage>
</organism>
<keyword evidence="4" id="KW-1185">Reference proteome</keyword>
<dbReference type="PANTHER" id="PTHR33361">
    <property type="entry name" value="GLR0591 PROTEIN"/>
    <property type="match status" value="1"/>
</dbReference>
<evidence type="ECO:0000313" key="3">
    <source>
        <dbReference type="EMBL" id="QCP12607.1"/>
    </source>
</evidence>
<dbReference type="Proteomes" id="UP000584325">
    <property type="component" value="Unassembled WGS sequence"/>
</dbReference>
<reference evidence="3 4" key="1">
    <citation type="submission" date="2019-05" db="EMBL/GenBank/DDBJ databases">
        <title>Draft Genome Sequences of Six Type Strains of the Genus Massilia.</title>
        <authorList>
            <person name="Miess H."/>
            <person name="Frediansyhah A."/>
            <person name="Gross H."/>
        </authorList>
    </citation>
    <scope>NUCLEOTIDE SEQUENCE [LARGE SCALE GENOMIC DNA]</scope>
    <source>
        <strain evidence="3 4">DSMZ 26121</strain>
    </source>
</reference>
<evidence type="ECO:0000256" key="1">
    <source>
        <dbReference type="SAM" id="SignalP"/>
    </source>
</evidence>
<dbReference type="PANTHER" id="PTHR33361:SF16">
    <property type="entry name" value="DUF885 DOMAIN-CONTAINING PROTEIN"/>
    <property type="match status" value="1"/>
</dbReference>
<accession>A0A4P8HRZ1</accession>
<dbReference type="InterPro" id="IPR010281">
    <property type="entry name" value="DUF885"/>
</dbReference>
<evidence type="ECO:0000313" key="4">
    <source>
        <dbReference type="Proteomes" id="UP000298763"/>
    </source>
</evidence>
<dbReference type="AlphaFoldDB" id="A0A4P8HRZ1"/>
<protein>
    <submittedName>
        <fullName evidence="3">DUF885 domain-containing protein</fullName>
    </submittedName>
    <submittedName>
        <fullName evidence="2">Uncharacterized protein (DUF885 family)</fullName>
    </submittedName>
</protein>
<dbReference type="RefSeq" id="WP_137315441.1">
    <property type="nucleotide sequence ID" value="NZ_CP040017.1"/>
</dbReference>
<sequence length="605" mass="67087">MTFIKRLGLITTTAFLACSAAPLLGATPKPAEQSAHPAKSATATRQMEKLAADYYLFNARFEPLYATYAGDNRFDDELGLGIAPSERARRLSAYRGFARRLKAIAPSRLGAADRISYDIMAYELRTALDMASFPDHLMPVNQMGSIPMDLAVVADGKGALPLSTPKHYDNLLRRLVQLTPWIDQAIANMREGIGAGVVLPKSLIVPALPQYRDLATTDLEKNPFYAGIKNLPENFSDADKARITKAYQSEITSRLQPALARLAAFLEKEYMPAGRATSGLADLPDGAKWYQQNIVYATTTQLTPEAIHAMGLAEVARIQQQFAVVGPKMGYQGPAAELPKWVARQSRYMPFKDDREVLEVYRKLDVAVASKLPALFTLVPKSPLEQRLEPELTRATASDHYTGPSTDGKRPGIFWSVVNDATAYDRTKMTSLYLHEGRPGHHFQIALQVEKSLPDFRRFGGNNAFIEGWALYAETLGSEMGLYEEPDQYFGHLNSELLRAARLVVDTGLHAKGWTRERAIDYLKEVNGYTDQVATSAIERYMAWPAQALGYKVGALKIQELRKRAEAAFGQRFSLPAFHAVVIGDGSLPLAVLERKVDRWITEAK</sequence>
<feature type="signal peptide" evidence="1">
    <location>
        <begin position="1"/>
        <end position="20"/>
    </location>
</feature>
<reference evidence="2 5" key="2">
    <citation type="submission" date="2020-08" db="EMBL/GenBank/DDBJ databases">
        <title>Genomic Encyclopedia of Type Strains, Phase III (KMG-III): the genomes of soil and plant-associated and newly described type strains.</title>
        <authorList>
            <person name="Whitman W."/>
        </authorList>
    </citation>
    <scope>NUCLEOTIDE SEQUENCE [LARGE SCALE GENOMIC DNA]</scope>
    <source>
        <strain evidence="2 5">CECT 7753</strain>
    </source>
</reference>
<feature type="chain" id="PRO_5044607408" evidence="1">
    <location>
        <begin position="21"/>
        <end position="605"/>
    </location>
</feature>
<evidence type="ECO:0000313" key="5">
    <source>
        <dbReference type="Proteomes" id="UP000584325"/>
    </source>
</evidence>
<dbReference type="EMBL" id="JACHXS010000005">
    <property type="protein sequence ID" value="MBB3222394.1"/>
    <property type="molecule type" value="Genomic_DNA"/>
</dbReference>
<proteinExistence type="predicted"/>